<feature type="non-terminal residue" evidence="1">
    <location>
        <position position="1"/>
    </location>
</feature>
<reference evidence="1 2" key="1">
    <citation type="journal article" date="2018" name="Front. Plant Sci.">
        <title>Red Clover (Trifolium pratense) and Zigzag Clover (T. medium) - A Picture of Genomic Similarities and Differences.</title>
        <authorList>
            <person name="Dluhosova J."/>
            <person name="Istvanek J."/>
            <person name="Nedelnik J."/>
            <person name="Repkova J."/>
        </authorList>
    </citation>
    <scope>NUCLEOTIDE SEQUENCE [LARGE SCALE GENOMIC DNA]</scope>
    <source>
        <strain evidence="2">cv. 10/8</strain>
        <tissue evidence="1">Leaf</tissue>
    </source>
</reference>
<evidence type="ECO:0000313" key="2">
    <source>
        <dbReference type="Proteomes" id="UP000265520"/>
    </source>
</evidence>
<dbReference type="Proteomes" id="UP000265520">
    <property type="component" value="Unassembled WGS sequence"/>
</dbReference>
<dbReference type="EMBL" id="LXQA011356910">
    <property type="protein sequence ID" value="MCI94470.1"/>
    <property type="molecule type" value="Genomic_DNA"/>
</dbReference>
<name>A0A392W6Z8_9FABA</name>
<comment type="caution">
    <text evidence="1">The sequence shown here is derived from an EMBL/GenBank/DDBJ whole genome shotgun (WGS) entry which is preliminary data.</text>
</comment>
<proteinExistence type="predicted"/>
<accession>A0A392W6Z8</accession>
<organism evidence="1 2">
    <name type="scientific">Trifolium medium</name>
    <dbReference type="NCBI Taxonomy" id="97028"/>
    <lineage>
        <taxon>Eukaryota</taxon>
        <taxon>Viridiplantae</taxon>
        <taxon>Streptophyta</taxon>
        <taxon>Embryophyta</taxon>
        <taxon>Tracheophyta</taxon>
        <taxon>Spermatophyta</taxon>
        <taxon>Magnoliopsida</taxon>
        <taxon>eudicotyledons</taxon>
        <taxon>Gunneridae</taxon>
        <taxon>Pentapetalae</taxon>
        <taxon>rosids</taxon>
        <taxon>fabids</taxon>
        <taxon>Fabales</taxon>
        <taxon>Fabaceae</taxon>
        <taxon>Papilionoideae</taxon>
        <taxon>50 kb inversion clade</taxon>
        <taxon>NPAAA clade</taxon>
        <taxon>Hologalegina</taxon>
        <taxon>IRL clade</taxon>
        <taxon>Trifolieae</taxon>
        <taxon>Trifolium</taxon>
    </lineage>
</organism>
<evidence type="ECO:0000313" key="1">
    <source>
        <dbReference type="EMBL" id="MCI94470.1"/>
    </source>
</evidence>
<dbReference type="AlphaFoldDB" id="A0A392W6Z8"/>
<keyword evidence="2" id="KW-1185">Reference proteome</keyword>
<sequence length="64" mass="6850">TPTAPSLSQGSETSNLNFIKDKLQGLLSMIESSDENSLDFKTKVLSEVKGLSEDVNNMVVSTSS</sequence>
<protein>
    <submittedName>
        <fullName evidence="1">PWWP domain protein</fullName>
    </submittedName>
</protein>